<accession>A0ACC0BWL4</accession>
<comment type="caution">
    <text evidence="1">The sequence shown here is derived from an EMBL/GenBank/DDBJ whole genome shotgun (WGS) entry which is preliminary data.</text>
</comment>
<proteinExistence type="predicted"/>
<reference evidence="2" key="1">
    <citation type="journal article" date="2023" name="Nat. Plants">
        <title>Single-cell RNA sequencing provides a high-resolution roadmap for understanding the multicellular compartmentation of specialized metabolism.</title>
        <authorList>
            <person name="Sun S."/>
            <person name="Shen X."/>
            <person name="Li Y."/>
            <person name="Li Y."/>
            <person name="Wang S."/>
            <person name="Li R."/>
            <person name="Zhang H."/>
            <person name="Shen G."/>
            <person name="Guo B."/>
            <person name="Wei J."/>
            <person name="Xu J."/>
            <person name="St-Pierre B."/>
            <person name="Chen S."/>
            <person name="Sun C."/>
        </authorList>
    </citation>
    <scope>NUCLEOTIDE SEQUENCE [LARGE SCALE GENOMIC DNA]</scope>
</reference>
<protein>
    <submittedName>
        <fullName evidence="1">Uncharacterized protein</fullName>
    </submittedName>
</protein>
<dbReference type="Proteomes" id="UP001060085">
    <property type="component" value="Linkage Group LG02"/>
</dbReference>
<sequence>MKLYNVPSSVCRPQQADQDEYHIRPVYAEPVQIDGAHARDSDTPLFHNKCVGPLPAIGCEWAVGYSRKICTIYHQVEQEGRSEHPLSAEAAIQGYATMPKLVL</sequence>
<dbReference type="EMBL" id="CM044702">
    <property type="protein sequence ID" value="KAI5676968.1"/>
    <property type="molecule type" value="Genomic_DNA"/>
</dbReference>
<evidence type="ECO:0000313" key="1">
    <source>
        <dbReference type="EMBL" id="KAI5676968.1"/>
    </source>
</evidence>
<gene>
    <name evidence="1" type="ORF">M9H77_07918</name>
</gene>
<name>A0ACC0BWL4_CATRO</name>
<keyword evidence="2" id="KW-1185">Reference proteome</keyword>
<organism evidence="1 2">
    <name type="scientific">Catharanthus roseus</name>
    <name type="common">Madagascar periwinkle</name>
    <name type="synonym">Vinca rosea</name>
    <dbReference type="NCBI Taxonomy" id="4058"/>
    <lineage>
        <taxon>Eukaryota</taxon>
        <taxon>Viridiplantae</taxon>
        <taxon>Streptophyta</taxon>
        <taxon>Embryophyta</taxon>
        <taxon>Tracheophyta</taxon>
        <taxon>Spermatophyta</taxon>
        <taxon>Magnoliopsida</taxon>
        <taxon>eudicotyledons</taxon>
        <taxon>Gunneridae</taxon>
        <taxon>Pentapetalae</taxon>
        <taxon>asterids</taxon>
        <taxon>lamiids</taxon>
        <taxon>Gentianales</taxon>
        <taxon>Apocynaceae</taxon>
        <taxon>Rauvolfioideae</taxon>
        <taxon>Vinceae</taxon>
        <taxon>Catharanthinae</taxon>
        <taxon>Catharanthus</taxon>
    </lineage>
</organism>
<evidence type="ECO:0000313" key="2">
    <source>
        <dbReference type="Proteomes" id="UP001060085"/>
    </source>
</evidence>